<feature type="domain" description="Peptidase S74" evidence="1">
    <location>
        <begin position="125"/>
        <end position="224"/>
    </location>
</feature>
<proteinExistence type="predicted"/>
<dbReference type="Proteomes" id="UP000199682">
    <property type="component" value="Unassembled WGS sequence"/>
</dbReference>
<gene>
    <name evidence="2" type="ORF">SAMN04488074_102555</name>
</gene>
<dbReference type="PROSITE" id="PS51688">
    <property type="entry name" value="ICA"/>
    <property type="match status" value="1"/>
</dbReference>
<evidence type="ECO:0000259" key="1">
    <source>
        <dbReference type="PROSITE" id="PS51688"/>
    </source>
</evidence>
<dbReference type="InterPro" id="IPR030392">
    <property type="entry name" value="S74_ICA"/>
</dbReference>
<evidence type="ECO:0000313" key="2">
    <source>
        <dbReference type="EMBL" id="SDJ62587.1"/>
    </source>
</evidence>
<sequence>MTDNRADIDLSATAERYQERMRRCVNLFVNELRNERLPNVKESKKKIDDIAEEAKKEGVRGIEKARQAAHNKIDAFTPEEGWSCSLAEWVRYTELLHEKHKNGLDRGDNAELTRLWHRCSGRNPSDRNLKEDIRAITGVTADSSAILEKVGTLPISTWRYRWEPNHIRHLGPMAQDWNATFGLGDGTTVIGCMDVNGVTLASIQVLHRQLGELRAEIAQLRSEVRRALPASHGSP</sequence>
<dbReference type="EMBL" id="FNET01000002">
    <property type="protein sequence ID" value="SDJ62587.1"/>
    <property type="molecule type" value="Genomic_DNA"/>
</dbReference>
<protein>
    <submittedName>
        <fullName evidence="2">Chaperone of endosialidase</fullName>
    </submittedName>
</protein>
<dbReference type="RefSeq" id="WP_176929526.1">
    <property type="nucleotide sequence ID" value="NZ_FNET01000002.1"/>
</dbReference>
<reference evidence="3" key="1">
    <citation type="submission" date="2016-10" db="EMBL/GenBank/DDBJ databases">
        <authorList>
            <person name="Varghese N."/>
            <person name="Submissions S."/>
        </authorList>
    </citation>
    <scope>NUCLEOTIDE SEQUENCE [LARGE SCALE GENOMIC DNA]</scope>
    <source>
        <strain evidence="3">DSM 44796</strain>
    </source>
</reference>
<dbReference type="Pfam" id="PF13884">
    <property type="entry name" value="Peptidase_S74"/>
    <property type="match status" value="1"/>
</dbReference>
<evidence type="ECO:0000313" key="3">
    <source>
        <dbReference type="Proteomes" id="UP000199682"/>
    </source>
</evidence>
<accession>A0A1G8V9P8</accession>
<dbReference type="AlphaFoldDB" id="A0A1G8V9P8"/>
<organism evidence="2 3">
    <name type="scientific">Lentzea albidocapillata subsp. violacea</name>
    <dbReference type="NCBI Taxonomy" id="128104"/>
    <lineage>
        <taxon>Bacteria</taxon>
        <taxon>Bacillati</taxon>
        <taxon>Actinomycetota</taxon>
        <taxon>Actinomycetes</taxon>
        <taxon>Pseudonocardiales</taxon>
        <taxon>Pseudonocardiaceae</taxon>
        <taxon>Lentzea</taxon>
    </lineage>
</organism>
<name>A0A1G8V9P8_9PSEU</name>